<dbReference type="RefSeq" id="WP_167017107.1">
    <property type="nucleotide sequence ID" value="NZ_VWXF01000009.1"/>
</dbReference>
<keyword evidence="2" id="KW-0560">Oxidoreductase</keyword>
<name>A0ABX0RE91_9GAMM</name>
<dbReference type="Gene3D" id="1.20.1290.10">
    <property type="entry name" value="AhpD-like"/>
    <property type="match status" value="1"/>
</dbReference>
<feature type="domain" description="Carboxymuconolactone decarboxylase-like" evidence="1">
    <location>
        <begin position="52"/>
        <end position="102"/>
    </location>
</feature>
<evidence type="ECO:0000259" key="1">
    <source>
        <dbReference type="Pfam" id="PF02627"/>
    </source>
</evidence>
<protein>
    <submittedName>
        <fullName evidence="2">Peroxidase-related enzyme</fullName>
    </submittedName>
</protein>
<dbReference type="PANTHER" id="PTHR35446">
    <property type="entry name" value="SI:CH211-175M2.5"/>
    <property type="match status" value="1"/>
</dbReference>
<gene>
    <name evidence="2" type="ORF">F3J40_19035</name>
</gene>
<organism evidence="2 3">
    <name type="scientific">Candidatus Pantoea multigeneris</name>
    <dbReference type="NCBI Taxonomy" id="2608357"/>
    <lineage>
        <taxon>Bacteria</taxon>
        <taxon>Pseudomonadati</taxon>
        <taxon>Pseudomonadota</taxon>
        <taxon>Gammaproteobacteria</taxon>
        <taxon>Enterobacterales</taxon>
        <taxon>Erwiniaceae</taxon>
        <taxon>Pantoea</taxon>
    </lineage>
</organism>
<keyword evidence="2" id="KW-0575">Peroxidase</keyword>
<evidence type="ECO:0000313" key="3">
    <source>
        <dbReference type="Proteomes" id="UP001515683"/>
    </source>
</evidence>
<sequence length="190" mass="20745">MIPSVTLKPLNWHPYITPVSLDEANAEQLEAMKVTPSSKKISEYVRTLAHDPESYVARTVLFNAIMYVEGGLDRAAREVGALGASVTNGCKYCAVVHARRHAQLVKSDALVSALYFNLPDRLNARDAAMYRFAQRLSVTPAEATAEDMAALRASGLSDEEIIDLIHAIAIFGWANRLMHVLGHAEPGKGD</sequence>
<dbReference type="SUPFAM" id="SSF69118">
    <property type="entry name" value="AhpD-like"/>
    <property type="match status" value="1"/>
</dbReference>
<dbReference type="InterPro" id="IPR010195">
    <property type="entry name" value="Uncharacterised_peroxidase-rel"/>
</dbReference>
<reference evidence="2 3" key="1">
    <citation type="journal article" date="2019" name="bioRxiv">
        <title>Bacteria contribute to plant secondary compound degradation in a generalist herbivore system.</title>
        <authorList>
            <person name="Francoeur C.B."/>
            <person name="Khadempour L."/>
            <person name="Moreira-Soto R.D."/>
            <person name="Gotting K."/>
            <person name="Book A.J."/>
            <person name="Pinto-Tomas A.A."/>
            <person name="Keefover-Ring K."/>
            <person name="Currie C.R."/>
        </authorList>
    </citation>
    <scope>NUCLEOTIDE SEQUENCE [LARGE SCALE GENOMIC DNA]</scope>
    <source>
        <strain evidence="2">Acro-835</strain>
    </source>
</reference>
<dbReference type="InterPro" id="IPR029032">
    <property type="entry name" value="AhpD-like"/>
</dbReference>
<proteinExistence type="predicted"/>
<evidence type="ECO:0000313" key="2">
    <source>
        <dbReference type="EMBL" id="NIF23677.1"/>
    </source>
</evidence>
<dbReference type="NCBIfam" id="TIGR01926">
    <property type="entry name" value="peroxid_rel"/>
    <property type="match status" value="1"/>
</dbReference>
<dbReference type="Proteomes" id="UP001515683">
    <property type="component" value="Unassembled WGS sequence"/>
</dbReference>
<dbReference type="EMBL" id="VWXF01000009">
    <property type="protein sequence ID" value="NIF23677.1"/>
    <property type="molecule type" value="Genomic_DNA"/>
</dbReference>
<dbReference type="InterPro" id="IPR003779">
    <property type="entry name" value="CMD-like"/>
</dbReference>
<accession>A0ABX0RE91</accession>
<dbReference type="PANTHER" id="PTHR35446:SF2">
    <property type="entry name" value="CARBOXYMUCONOLACTONE DECARBOXYLASE-LIKE DOMAIN-CONTAINING PROTEIN"/>
    <property type="match status" value="1"/>
</dbReference>
<keyword evidence="3" id="KW-1185">Reference proteome</keyword>
<dbReference type="InterPro" id="IPR004675">
    <property type="entry name" value="AhpD_core"/>
</dbReference>
<dbReference type="NCBIfam" id="TIGR00778">
    <property type="entry name" value="ahpD_dom"/>
    <property type="match status" value="1"/>
</dbReference>
<dbReference type="GO" id="GO:0004601">
    <property type="term" value="F:peroxidase activity"/>
    <property type="evidence" value="ECO:0007669"/>
    <property type="project" value="UniProtKB-KW"/>
</dbReference>
<comment type="caution">
    <text evidence="2">The sequence shown here is derived from an EMBL/GenBank/DDBJ whole genome shotgun (WGS) entry which is preliminary data.</text>
</comment>
<dbReference type="Pfam" id="PF02627">
    <property type="entry name" value="CMD"/>
    <property type="match status" value="1"/>
</dbReference>